<comment type="caution">
    <text evidence="2">The sequence shown here is derived from an EMBL/GenBank/DDBJ whole genome shotgun (WGS) entry which is preliminary data.</text>
</comment>
<evidence type="ECO:0000313" key="2">
    <source>
        <dbReference type="EMBL" id="KAI3958100.1"/>
    </source>
</evidence>
<protein>
    <recommendedName>
        <fullName evidence="1">F-box/LRR-repeat protein 15-like leucin rich repeat domain-containing protein</fullName>
    </recommendedName>
</protein>
<dbReference type="GO" id="GO:0019005">
    <property type="term" value="C:SCF ubiquitin ligase complex"/>
    <property type="evidence" value="ECO:0007669"/>
    <property type="project" value="TreeGrafter"/>
</dbReference>
<dbReference type="AlphaFoldDB" id="A0AAD4XWW0"/>
<dbReference type="GO" id="GO:0031146">
    <property type="term" value="P:SCF-dependent proteasomal ubiquitin-dependent protein catabolic process"/>
    <property type="evidence" value="ECO:0007669"/>
    <property type="project" value="TreeGrafter"/>
</dbReference>
<dbReference type="Proteomes" id="UP001202328">
    <property type="component" value="Unassembled WGS sequence"/>
</dbReference>
<dbReference type="SMART" id="SM00367">
    <property type="entry name" value="LRR_CC"/>
    <property type="match status" value="4"/>
</dbReference>
<dbReference type="Gene3D" id="3.80.10.10">
    <property type="entry name" value="Ribonuclease Inhibitor"/>
    <property type="match status" value="1"/>
</dbReference>
<dbReference type="InterPro" id="IPR006553">
    <property type="entry name" value="Leu-rich_rpt_Cys-con_subtyp"/>
</dbReference>
<feature type="domain" description="F-box/LRR-repeat protein 15-like leucin rich repeat" evidence="1">
    <location>
        <begin position="61"/>
        <end position="194"/>
    </location>
</feature>
<dbReference type="Pfam" id="PF25372">
    <property type="entry name" value="DUF7885"/>
    <property type="match status" value="1"/>
</dbReference>
<dbReference type="InterPro" id="IPR032675">
    <property type="entry name" value="LRR_dom_sf"/>
</dbReference>
<dbReference type="PANTHER" id="PTHR13318">
    <property type="entry name" value="PARTNER OF PAIRED, ISOFORM B-RELATED"/>
    <property type="match status" value="1"/>
</dbReference>
<sequence length="208" mass="23258">MTNNNHESLWGIKKSKCSLRKSLNTISSEYFSKILCKLLIRFQHLKFLSLSGLPKVTDYITSQSQSFGSKIRFLCLQRFSGYSDKKLSMIFSSFPGLALVRLSYSHITDKGLEVLTKSCASLENVDLRNCQKITDKGLEVLEKSCASLETVDLRNCQKITDKGLEVPAKSCASLERVDLTDCQQIIDKGLEVLAKCCASLVIVELKNC</sequence>
<gene>
    <name evidence="2" type="ORF">MKW98_020742</name>
</gene>
<keyword evidence="3" id="KW-1185">Reference proteome</keyword>
<organism evidence="2 3">
    <name type="scientific">Papaver atlanticum</name>
    <dbReference type="NCBI Taxonomy" id="357466"/>
    <lineage>
        <taxon>Eukaryota</taxon>
        <taxon>Viridiplantae</taxon>
        <taxon>Streptophyta</taxon>
        <taxon>Embryophyta</taxon>
        <taxon>Tracheophyta</taxon>
        <taxon>Spermatophyta</taxon>
        <taxon>Magnoliopsida</taxon>
        <taxon>Ranunculales</taxon>
        <taxon>Papaveraceae</taxon>
        <taxon>Papaveroideae</taxon>
        <taxon>Papaver</taxon>
    </lineage>
</organism>
<accession>A0AAD4XWW0</accession>
<dbReference type="EMBL" id="JAJJMB010001184">
    <property type="protein sequence ID" value="KAI3958100.1"/>
    <property type="molecule type" value="Genomic_DNA"/>
</dbReference>
<reference evidence="2" key="1">
    <citation type="submission" date="2022-04" db="EMBL/GenBank/DDBJ databases">
        <title>A functionally conserved STORR gene fusion in Papaver species that diverged 16.8 million years ago.</title>
        <authorList>
            <person name="Catania T."/>
        </authorList>
    </citation>
    <scope>NUCLEOTIDE SEQUENCE</scope>
    <source>
        <strain evidence="2">S-188037</strain>
    </source>
</reference>
<name>A0AAD4XWW0_9MAGN</name>
<evidence type="ECO:0000313" key="3">
    <source>
        <dbReference type="Proteomes" id="UP001202328"/>
    </source>
</evidence>
<proteinExistence type="predicted"/>
<evidence type="ECO:0000259" key="1">
    <source>
        <dbReference type="Pfam" id="PF25372"/>
    </source>
</evidence>
<dbReference type="SUPFAM" id="SSF52047">
    <property type="entry name" value="RNI-like"/>
    <property type="match status" value="1"/>
</dbReference>
<dbReference type="InterPro" id="IPR057207">
    <property type="entry name" value="FBXL15_LRR"/>
</dbReference>